<dbReference type="Proteomes" id="UP000071641">
    <property type="component" value="Unassembled WGS sequence"/>
</dbReference>
<keyword evidence="1" id="KW-0732">Signal</keyword>
<feature type="chain" id="PRO_5007281964" description="Lipoprotein" evidence="1">
    <location>
        <begin position="24"/>
        <end position="150"/>
    </location>
</feature>
<dbReference type="PROSITE" id="PS51257">
    <property type="entry name" value="PROKAR_LIPOPROTEIN"/>
    <property type="match status" value="1"/>
</dbReference>
<gene>
    <name evidence="2" type="ORF">GCE9029_02300</name>
</gene>
<feature type="signal peptide" evidence="1">
    <location>
        <begin position="1"/>
        <end position="23"/>
    </location>
</feature>
<reference evidence="3" key="1">
    <citation type="submission" date="2016-02" db="EMBL/GenBank/DDBJ databases">
        <authorList>
            <person name="Rodrigo-Torres Lidia"/>
            <person name="Arahal R.David."/>
        </authorList>
    </citation>
    <scope>NUCLEOTIDE SEQUENCE [LARGE SCALE GENOMIC DNA]</scope>
    <source>
        <strain evidence="3">CECT 9029</strain>
    </source>
</reference>
<protein>
    <recommendedName>
        <fullName evidence="4">Lipoprotein</fullName>
    </recommendedName>
</protein>
<sequence length="150" mass="16872">MKKVKCLVVTISSLLLTACIVNSNDQREADLNSALRQGGYYYSHFGIDKERTREKVTFEDKQARIASVSRVTMVSSHDGSVTKALKHRGKGNYQIDCQVGAHFCFLVIGALINGQKINHKYHVNKSGLLVRENGISKRFIHEDSESIEQF</sequence>
<dbReference type="AlphaFoldDB" id="A0A128F319"/>
<proteinExistence type="predicted"/>
<dbReference type="RefSeq" id="WP_062663391.1">
    <property type="nucleotide sequence ID" value="NZ_FIZX01000002.1"/>
</dbReference>
<name>A0A128F319_9GAMM</name>
<evidence type="ECO:0000313" key="2">
    <source>
        <dbReference type="EMBL" id="CZF80945.1"/>
    </source>
</evidence>
<dbReference type="EMBL" id="FIZX01000002">
    <property type="protein sequence ID" value="CZF80945.1"/>
    <property type="molecule type" value="Genomic_DNA"/>
</dbReference>
<dbReference type="OrthoDB" id="5916756at2"/>
<organism evidence="2 3">
    <name type="scientific">Grimontia celer</name>
    <dbReference type="NCBI Taxonomy" id="1796497"/>
    <lineage>
        <taxon>Bacteria</taxon>
        <taxon>Pseudomonadati</taxon>
        <taxon>Pseudomonadota</taxon>
        <taxon>Gammaproteobacteria</taxon>
        <taxon>Vibrionales</taxon>
        <taxon>Vibrionaceae</taxon>
        <taxon>Grimontia</taxon>
    </lineage>
</organism>
<evidence type="ECO:0000313" key="3">
    <source>
        <dbReference type="Proteomes" id="UP000071641"/>
    </source>
</evidence>
<keyword evidence="3" id="KW-1185">Reference proteome</keyword>
<accession>A0A128F319</accession>
<evidence type="ECO:0008006" key="4">
    <source>
        <dbReference type="Google" id="ProtNLM"/>
    </source>
</evidence>
<evidence type="ECO:0000256" key="1">
    <source>
        <dbReference type="SAM" id="SignalP"/>
    </source>
</evidence>